<evidence type="ECO:0000313" key="13">
    <source>
        <dbReference type="Proteomes" id="UP000191200"/>
    </source>
</evidence>
<keyword evidence="5 10" id="KW-0547">Nucleotide-binding</keyword>
<evidence type="ECO:0000256" key="2">
    <source>
        <dbReference type="ARBA" id="ARBA00008226"/>
    </source>
</evidence>
<evidence type="ECO:0000256" key="3">
    <source>
        <dbReference type="ARBA" id="ARBA00022490"/>
    </source>
</evidence>
<dbReference type="KEGG" id="vte:BHY08_05550"/>
<dbReference type="PANTHER" id="PTHR30075:SF2">
    <property type="entry name" value="GLYCINE--TRNA LIGASE, CHLOROPLASTIC_MITOCHONDRIAL 2"/>
    <property type="match status" value="1"/>
</dbReference>
<comment type="catalytic activity">
    <reaction evidence="9 10">
        <text>tRNA(Gly) + glycine + ATP = glycyl-tRNA(Gly) + AMP + diphosphate</text>
        <dbReference type="Rhea" id="RHEA:16013"/>
        <dbReference type="Rhea" id="RHEA-COMP:9664"/>
        <dbReference type="Rhea" id="RHEA-COMP:9683"/>
        <dbReference type="ChEBI" id="CHEBI:30616"/>
        <dbReference type="ChEBI" id="CHEBI:33019"/>
        <dbReference type="ChEBI" id="CHEBI:57305"/>
        <dbReference type="ChEBI" id="CHEBI:78442"/>
        <dbReference type="ChEBI" id="CHEBI:78522"/>
        <dbReference type="ChEBI" id="CHEBI:456215"/>
        <dbReference type="EC" id="6.1.1.14"/>
    </reaction>
</comment>
<dbReference type="NCBIfam" id="TIGR00211">
    <property type="entry name" value="glyS"/>
    <property type="match status" value="1"/>
</dbReference>
<evidence type="ECO:0000259" key="11">
    <source>
        <dbReference type="Pfam" id="PF05746"/>
    </source>
</evidence>
<dbReference type="EMBL" id="CP017267">
    <property type="protein sequence ID" value="APB31338.1"/>
    <property type="molecule type" value="Genomic_DNA"/>
</dbReference>
<dbReference type="InterPro" id="IPR008909">
    <property type="entry name" value="DALR_anticod-bd"/>
</dbReference>
<keyword evidence="13" id="KW-1185">Reference proteome</keyword>
<evidence type="ECO:0000256" key="9">
    <source>
        <dbReference type="ARBA" id="ARBA00047937"/>
    </source>
</evidence>
<name>A0A1J0A5Z9_9ENTE</name>
<dbReference type="PRINTS" id="PR01045">
    <property type="entry name" value="TRNASYNTHGB"/>
</dbReference>
<dbReference type="Proteomes" id="UP000191200">
    <property type="component" value="Chromosome"/>
</dbReference>
<dbReference type="SUPFAM" id="SSF109604">
    <property type="entry name" value="HD-domain/PDEase-like"/>
    <property type="match status" value="1"/>
</dbReference>
<dbReference type="RefSeq" id="WP_071456932.1">
    <property type="nucleotide sequence ID" value="NZ_CP017267.1"/>
</dbReference>
<reference evidence="12 13" key="1">
    <citation type="submission" date="2016-09" db="EMBL/GenBank/DDBJ databases">
        <title>Vagococcus teuberi sp. nov., isolated from the Malian artisanal sour milk fene.</title>
        <authorList>
            <person name="Wullschleger S."/>
            <person name="Seifert C."/>
            <person name="Baumgartner S."/>
            <person name="Lacroix C."/>
            <person name="Bonfoh B."/>
            <person name="Stevens M.J."/>
            <person name="Meile L."/>
        </authorList>
    </citation>
    <scope>NUCLEOTIDE SEQUENCE [LARGE SCALE GENOMIC DNA]</scope>
    <source>
        <strain evidence="12 13">DSM 21459</strain>
    </source>
</reference>
<dbReference type="InterPro" id="IPR006194">
    <property type="entry name" value="Gly-tRNA-synth_heterodimer"/>
</dbReference>
<comment type="similarity">
    <text evidence="2 10">Belongs to the class-II aminoacyl-tRNA synthetase family.</text>
</comment>
<protein>
    <recommendedName>
        <fullName evidence="10">Glycine--tRNA ligase beta subunit</fullName>
        <ecNumber evidence="10">6.1.1.14</ecNumber>
    </recommendedName>
    <alternativeName>
        <fullName evidence="10">Glycyl-tRNA synthetase beta subunit</fullName>
        <shortName evidence="10">GlyRS</shortName>
    </alternativeName>
</protein>
<organism evidence="12 13">
    <name type="scientific">Vagococcus teuberi</name>
    <dbReference type="NCBI Taxonomy" id="519472"/>
    <lineage>
        <taxon>Bacteria</taxon>
        <taxon>Bacillati</taxon>
        <taxon>Bacillota</taxon>
        <taxon>Bacilli</taxon>
        <taxon>Lactobacillales</taxon>
        <taxon>Enterococcaceae</taxon>
        <taxon>Vagococcus</taxon>
    </lineage>
</organism>
<dbReference type="GO" id="GO:0004814">
    <property type="term" value="F:arginine-tRNA ligase activity"/>
    <property type="evidence" value="ECO:0007669"/>
    <property type="project" value="InterPro"/>
</dbReference>
<keyword evidence="7 10" id="KW-0648">Protein biosynthesis</keyword>
<dbReference type="PANTHER" id="PTHR30075">
    <property type="entry name" value="GLYCYL-TRNA SYNTHETASE"/>
    <property type="match status" value="1"/>
</dbReference>
<evidence type="ECO:0000256" key="1">
    <source>
        <dbReference type="ARBA" id="ARBA00004496"/>
    </source>
</evidence>
<dbReference type="InterPro" id="IPR015944">
    <property type="entry name" value="Gly-tRNA-synth_bsu"/>
</dbReference>
<comment type="subunit">
    <text evidence="10">Tetramer of two alpha and two beta subunits.</text>
</comment>
<evidence type="ECO:0000256" key="4">
    <source>
        <dbReference type="ARBA" id="ARBA00022598"/>
    </source>
</evidence>
<dbReference type="HAMAP" id="MF_00255">
    <property type="entry name" value="Gly_tRNA_synth_beta"/>
    <property type="match status" value="1"/>
</dbReference>
<evidence type="ECO:0000256" key="8">
    <source>
        <dbReference type="ARBA" id="ARBA00023146"/>
    </source>
</evidence>
<keyword evidence="6 10" id="KW-0067">ATP-binding</keyword>
<dbReference type="Pfam" id="PF05746">
    <property type="entry name" value="DALR_1"/>
    <property type="match status" value="1"/>
</dbReference>
<keyword evidence="3 10" id="KW-0963">Cytoplasm</keyword>
<dbReference type="PROSITE" id="PS50861">
    <property type="entry name" value="AA_TRNA_LIGASE_II_GLYAB"/>
    <property type="match status" value="1"/>
</dbReference>
<sequence>MSKQFLLEVGLEEVPAHLVTPTSKQFAKKAADYLNEHRVSFDNIEVFSTPRRFAIRVNGLADKQENIEEKAKGPAKKIAQDADGHWTKAAIGFAKGQGATTDDLYFETIKDVEYVFVDKFIEGQPVETVLPGLTDVVAHLTFPISMTWGEGNYRFIRPVHWLVALLEDKIIPMSLFGINSSNTSRGHRFLGKVATINHSSDYETALEEQFVIVNPVIRQDKISKQINDIEEANQWTIPQDADLLEEVVNLVEYPTVFVGNFEKNYLSLPSEVLITSMKEHQRYFEVLDSEGNLLNHFVSVRNGNSDYLDNVRKGNEKVLQARLEDAEFFYEEDLKSSIADYVEKLKSVTFHEKIGSMYEKMQRVSVISRLIGTSVGLSDTEMKELERAAQIYKFDLVTLMVDEFPELQGLIGEKYATIKGESKGVAQAIREHYLPKSSDGELPESNIGAVLAIADKSDTLLSFFAVGLMPKGSNDPYALRRQAYGIIRIIESKGWDFPIVRLQQQMKELINEDIERFGLSIDSDEEVLTEFIKGRMKQWFSGKNIRHDIIEAVLESRQENLHTMFETADILESHAAESDFRPTIESLTRVINLSNKVEDNEIGAVNPDLFENESEKKLYEAIMSVSEQVGDLTLNELYEELRHLNPLIEAYFEDTMVMVDNDEVRTNRLNQLRTIANIALSFASLDRLIVK</sequence>
<dbReference type="EC" id="6.1.1.14" evidence="10"/>
<dbReference type="Pfam" id="PF02092">
    <property type="entry name" value="tRNA_synt_2f"/>
    <property type="match status" value="1"/>
</dbReference>
<proteinExistence type="inferred from homology"/>
<dbReference type="AlphaFoldDB" id="A0A1J0A5Z9"/>
<dbReference type="GO" id="GO:0005524">
    <property type="term" value="F:ATP binding"/>
    <property type="evidence" value="ECO:0007669"/>
    <property type="project" value="UniProtKB-UniRule"/>
</dbReference>
<feature type="domain" description="DALR anticodon binding" evidence="11">
    <location>
        <begin position="586"/>
        <end position="677"/>
    </location>
</feature>
<comment type="subcellular location">
    <subcellularLocation>
        <location evidence="1 10">Cytoplasm</location>
    </subcellularLocation>
</comment>
<evidence type="ECO:0000256" key="7">
    <source>
        <dbReference type="ARBA" id="ARBA00022917"/>
    </source>
</evidence>
<keyword evidence="8 10" id="KW-0030">Aminoacyl-tRNA synthetase</keyword>
<keyword evidence="4 10" id="KW-0436">Ligase</keyword>
<dbReference type="OrthoDB" id="9775440at2"/>
<dbReference type="GO" id="GO:0004820">
    <property type="term" value="F:glycine-tRNA ligase activity"/>
    <property type="evidence" value="ECO:0007669"/>
    <property type="project" value="UniProtKB-UniRule"/>
</dbReference>
<accession>A0A1J0A5Z9</accession>
<evidence type="ECO:0000313" key="12">
    <source>
        <dbReference type="EMBL" id="APB31338.1"/>
    </source>
</evidence>
<dbReference type="GO" id="GO:0005829">
    <property type="term" value="C:cytosol"/>
    <property type="evidence" value="ECO:0007669"/>
    <property type="project" value="TreeGrafter"/>
</dbReference>
<dbReference type="GO" id="GO:0006420">
    <property type="term" value="P:arginyl-tRNA aminoacylation"/>
    <property type="evidence" value="ECO:0007669"/>
    <property type="project" value="InterPro"/>
</dbReference>
<dbReference type="GO" id="GO:0006426">
    <property type="term" value="P:glycyl-tRNA aminoacylation"/>
    <property type="evidence" value="ECO:0007669"/>
    <property type="project" value="UniProtKB-UniRule"/>
</dbReference>
<dbReference type="STRING" id="519472.BHY08_05550"/>
<evidence type="ECO:0000256" key="10">
    <source>
        <dbReference type="HAMAP-Rule" id="MF_00255"/>
    </source>
</evidence>
<gene>
    <name evidence="10" type="primary">glyS</name>
    <name evidence="12" type="ORF">BHY08_05550</name>
</gene>
<evidence type="ECO:0000256" key="6">
    <source>
        <dbReference type="ARBA" id="ARBA00022840"/>
    </source>
</evidence>
<evidence type="ECO:0000256" key="5">
    <source>
        <dbReference type="ARBA" id="ARBA00022741"/>
    </source>
</evidence>